<protein>
    <recommendedName>
        <fullName evidence="2">Endonuclease/exonuclease/phosphatase domain-containing protein</fullName>
    </recommendedName>
</protein>
<evidence type="ECO:0008006" key="2">
    <source>
        <dbReference type="Google" id="ProtNLM"/>
    </source>
</evidence>
<evidence type="ECO:0000313" key="1">
    <source>
        <dbReference type="EMBL" id="JAT11117.1"/>
    </source>
</evidence>
<dbReference type="EMBL" id="GEBQ01028860">
    <property type="protein sequence ID" value="JAT11117.1"/>
    <property type="molecule type" value="Transcribed_RNA"/>
</dbReference>
<accession>A0A1B6KI37</accession>
<gene>
    <name evidence="1" type="ORF">g.52207</name>
</gene>
<name>A0A1B6KI37_9HEMI</name>
<feature type="non-terminal residue" evidence="1">
    <location>
        <position position="1"/>
    </location>
</feature>
<sequence length="108" mass="12462">CYYAVHEPTRNQSCIDNIITNIDKNTLSVKVVDLPLSDHRAIITEILEVEDGEKNKSPVTIRPFTSNKLYLFKEHLASIDWHAKLAYKCAEESFDVFFNIVLNVMSWC</sequence>
<organism evidence="1">
    <name type="scientific">Graphocephala atropunctata</name>
    <dbReference type="NCBI Taxonomy" id="36148"/>
    <lineage>
        <taxon>Eukaryota</taxon>
        <taxon>Metazoa</taxon>
        <taxon>Ecdysozoa</taxon>
        <taxon>Arthropoda</taxon>
        <taxon>Hexapoda</taxon>
        <taxon>Insecta</taxon>
        <taxon>Pterygota</taxon>
        <taxon>Neoptera</taxon>
        <taxon>Paraneoptera</taxon>
        <taxon>Hemiptera</taxon>
        <taxon>Auchenorrhyncha</taxon>
        <taxon>Membracoidea</taxon>
        <taxon>Cicadellidae</taxon>
        <taxon>Cicadellinae</taxon>
        <taxon>Cicadellini</taxon>
        <taxon>Graphocephala</taxon>
    </lineage>
</organism>
<reference evidence="1" key="1">
    <citation type="submission" date="2015-11" db="EMBL/GenBank/DDBJ databases">
        <title>De novo transcriptome assembly of four potential Pierce s Disease insect vectors from Arizona vineyards.</title>
        <authorList>
            <person name="Tassone E.E."/>
        </authorList>
    </citation>
    <scope>NUCLEOTIDE SEQUENCE</scope>
</reference>
<feature type="non-terminal residue" evidence="1">
    <location>
        <position position="108"/>
    </location>
</feature>
<proteinExistence type="predicted"/>
<dbReference type="AlphaFoldDB" id="A0A1B6KI37"/>